<dbReference type="InterPro" id="IPR013083">
    <property type="entry name" value="Znf_RING/FYVE/PHD"/>
</dbReference>
<dbReference type="PANTHER" id="PTHR46519:SF3">
    <property type="entry name" value="RING_U-BOX SUPERFAMILY PROTEIN"/>
    <property type="match status" value="1"/>
</dbReference>
<feature type="coiled-coil region" evidence="2">
    <location>
        <begin position="717"/>
        <end position="744"/>
    </location>
</feature>
<dbReference type="Gene3D" id="3.30.40.10">
    <property type="entry name" value="Zinc/RING finger domain, C3HC4 (zinc finger)"/>
    <property type="match status" value="1"/>
</dbReference>
<dbReference type="SUPFAM" id="SSF57850">
    <property type="entry name" value="RING/U-box"/>
    <property type="match status" value="1"/>
</dbReference>
<name>A0AAW1GWB5_SAPOF</name>
<dbReference type="Proteomes" id="UP001443914">
    <property type="component" value="Unassembled WGS sequence"/>
</dbReference>
<sequence length="841" mass="95729">MALAGLQNVPTLESSMFRESQSSSSSSRQRANRGSLSTRASSILQMWRELEDECAVNRARERGRPRLNREGNDSLISPRVGVNRGGLEDFSGSENGSVINSVSQMGHLNEQEDRQSMTSEQSLDLGEVERERVRNIFREWMNSGGNAETPRASPINRSSRGQYIGDNELERVRVERNWVQTTSNPRGACVWSREDQVADNVPQTEQIRCGQILNLSEGQPGTSRRQIRKLCGRQALLDLLAKREQERRQELEFLEGTRPVSSFAHRNRIQSLLRLRSFQNRGSTEVRRPTSPAESELGLLRQRQTVSGLREGFLSRLDSNTNVQASDVSDRSSDNNSDAFRDDRSQANCVNEVLDGVHEQSVLINPSTEMPDFVVDGDDPRNDNDVAPSNRDPVLVSSGDSDHLTDCKEGTSSQRLDMQADGRLERVIDDNVDSDGSSNDGIQYTNPEETPRRGSGQFTVLEERHESTNEHYSDMEEPDFHNELDDQVDISVNVRDHESDVVPGEDELVIAREWENAFSNQWRDDQIETDRLHLPSHGEARSHRALESEGELIDMQEDYWHENGSQDTPRDWLGMASGSRLASDRVDTYYFSDDDNVYHIELRELVNRRRVSSLLHSDFRDSLDQLIQSYVERQANAPDDWELHEMLPPSYVSRNRAQPDRDEDSGLDVTRAHGREPTLSPPPPPPLPQPHWRRGMRQNNWTRQEARQRPGTEWEIINDLRIDMARLQQRLNNMQRMLEACMDMQLELQRSVRQEVSSALSRSANPSESIENILPKDSVKWDCVRKGVCCICSTNTIDSLLYRCGHMCACTKCTDVLVQGNGKCPMCQAPVVEVIRAYFIQ</sequence>
<comment type="caution">
    <text evidence="5">The sequence shown here is derived from an EMBL/GenBank/DDBJ whole genome shotgun (WGS) entry which is preliminary data.</text>
</comment>
<dbReference type="Pfam" id="PF13920">
    <property type="entry name" value="zf-C3HC4_3"/>
    <property type="match status" value="1"/>
</dbReference>
<keyword evidence="1" id="KW-0863">Zinc-finger</keyword>
<keyword evidence="6" id="KW-1185">Reference proteome</keyword>
<evidence type="ECO:0000256" key="2">
    <source>
        <dbReference type="SAM" id="Coils"/>
    </source>
</evidence>
<dbReference type="EMBL" id="JBDFQZ010000014">
    <property type="protein sequence ID" value="KAK9665906.1"/>
    <property type="molecule type" value="Genomic_DNA"/>
</dbReference>
<reference evidence="5 6" key="1">
    <citation type="submission" date="2024-03" db="EMBL/GenBank/DDBJ databases">
        <title>WGS assembly of Saponaria officinalis var. Norfolk2.</title>
        <authorList>
            <person name="Jenkins J."/>
            <person name="Shu S."/>
            <person name="Grimwood J."/>
            <person name="Barry K."/>
            <person name="Goodstein D."/>
            <person name="Schmutz J."/>
            <person name="Leebens-Mack J."/>
            <person name="Osbourn A."/>
        </authorList>
    </citation>
    <scope>NUCLEOTIDE SEQUENCE [LARGE SCALE GENOMIC DNA]</scope>
    <source>
        <strain evidence="6">cv. Norfolk2</strain>
        <strain evidence="5">JIC</strain>
        <tissue evidence="5">Leaf</tissue>
    </source>
</reference>
<feature type="compositionally biased region" description="Pro residues" evidence="3">
    <location>
        <begin position="679"/>
        <end position="689"/>
    </location>
</feature>
<keyword evidence="1" id="KW-0479">Metal-binding</keyword>
<protein>
    <recommendedName>
        <fullName evidence="4">RING-type domain-containing protein</fullName>
    </recommendedName>
</protein>
<dbReference type="AlphaFoldDB" id="A0AAW1GWB5"/>
<dbReference type="EMBL" id="JBDFQZ010000014">
    <property type="protein sequence ID" value="KAK9665904.1"/>
    <property type="molecule type" value="Genomic_DNA"/>
</dbReference>
<evidence type="ECO:0000259" key="4">
    <source>
        <dbReference type="PROSITE" id="PS50089"/>
    </source>
</evidence>
<dbReference type="PROSITE" id="PS50089">
    <property type="entry name" value="ZF_RING_2"/>
    <property type="match status" value="1"/>
</dbReference>
<feature type="compositionally biased region" description="Basic and acidic residues" evidence="3">
    <location>
        <begin position="328"/>
        <end position="344"/>
    </location>
</feature>
<keyword evidence="2" id="KW-0175">Coiled coil</keyword>
<feature type="region of interest" description="Disordered" evidence="3">
    <location>
        <begin position="650"/>
        <end position="694"/>
    </location>
</feature>
<dbReference type="EMBL" id="JBDFQZ010000014">
    <property type="protein sequence ID" value="KAK9665905.1"/>
    <property type="molecule type" value="Genomic_DNA"/>
</dbReference>
<feature type="region of interest" description="Disordered" evidence="3">
    <location>
        <begin position="321"/>
        <end position="344"/>
    </location>
</feature>
<dbReference type="InterPro" id="IPR001841">
    <property type="entry name" value="Znf_RING"/>
</dbReference>
<dbReference type="PANTHER" id="PTHR46519">
    <property type="entry name" value="RING/U-BOX SUPERFAMILY PROTEIN"/>
    <property type="match status" value="1"/>
</dbReference>
<feature type="compositionally biased region" description="Basic and acidic residues" evidence="3">
    <location>
        <begin position="400"/>
        <end position="409"/>
    </location>
</feature>
<feature type="compositionally biased region" description="Low complexity" evidence="3">
    <location>
        <begin position="14"/>
        <end position="35"/>
    </location>
</feature>
<dbReference type="EMBL" id="JBDFQZ010000014">
    <property type="protein sequence ID" value="KAK9665902.1"/>
    <property type="molecule type" value="Genomic_DNA"/>
</dbReference>
<feature type="region of interest" description="Disordered" evidence="3">
    <location>
        <begin position="1"/>
        <end position="37"/>
    </location>
</feature>
<evidence type="ECO:0000313" key="6">
    <source>
        <dbReference type="Proteomes" id="UP001443914"/>
    </source>
</evidence>
<evidence type="ECO:0000313" key="5">
    <source>
        <dbReference type="EMBL" id="KAK9665902.1"/>
    </source>
</evidence>
<feature type="compositionally biased region" description="Basic and acidic residues" evidence="3">
    <location>
        <begin position="418"/>
        <end position="429"/>
    </location>
</feature>
<organism evidence="5 6">
    <name type="scientific">Saponaria officinalis</name>
    <name type="common">Common soapwort</name>
    <name type="synonym">Lychnis saponaria</name>
    <dbReference type="NCBI Taxonomy" id="3572"/>
    <lineage>
        <taxon>Eukaryota</taxon>
        <taxon>Viridiplantae</taxon>
        <taxon>Streptophyta</taxon>
        <taxon>Embryophyta</taxon>
        <taxon>Tracheophyta</taxon>
        <taxon>Spermatophyta</taxon>
        <taxon>Magnoliopsida</taxon>
        <taxon>eudicotyledons</taxon>
        <taxon>Gunneridae</taxon>
        <taxon>Pentapetalae</taxon>
        <taxon>Caryophyllales</taxon>
        <taxon>Caryophyllaceae</taxon>
        <taxon>Caryophylleae</taxon>
        <taxon>Saponaria</taxon>
    </lineage>
</organism>
<proteinExistence type="predicted"/>
<keyword evidence="1" id="KW-0862">Zinc</keyword>
<feature type="domain" description="RING-type" evidence="4">
    <location>
        <begin position="789"/>
        <end position="828"/>
    </location>
</feature>
<feature type="region of interest" description="Disordered" evidence="3">
    <location>
        <begin position="361"/>
        <end position="455"/>
    </location>
</feature>
<accession>A0AAW1GWB5</accession>
<dbReference type="CDD" id="cd16647">
    <property type="entry name" value="mRING-HC-C3HC5_NEU1"/>
    <property type="match status" value="1"/>
</dbReference>
<gene>
    <name evidence="5" type="ORF">RND81_14G144700</name>
</gene>
<evidence type="ECO:0000256" key="3">
    <source>
        <dbReference type="SAM" id="MobiDB-lite"/>
    </source>
</evidence>
<dbReference type="EMBL" id="JBDFQZ010000014">
    <property type="protein sequence ID" value="KAK9665903.1"/>
    <property type="molecule type" value="Genomic_DNA"/>
</dbReference>
<evidence type="ECO:0000256" key="1">
    <source>
        <dbReference type="PROSITE-ProRule" id="PRU00175"/>
    </source>
</evidence>
<dbReference type="GO" id="GO:0008270">
    <property type="term" value="F:zinc ion binding"/>
    <property type="evidence" value="ECO:0007669"/>
    <property type="project" value="UniProtKB-KW"/>
</dbReference>